<dbReference type="InterPro" id="IPR018044">
    <property type="entry name" value="Peptidase_S11"/>
</dbReference>
<dbReference type="InterPro" id="IPR012338">
    <property type="entry name" value="Beta-lactam/transpept-like"/>
</dbReference>
<dbReference type="OrthoDB" id="9795979at2"/>
<comment type="caution">
    <text evidence="12">The sequence shown here is derived from an EMBL/GenBank/DDBJ whole genome shotgun (WGS) entry which is preliminary data.</text>
</comment>
<evidence type="ECO:0000256" key="10">
    <source>
        <dbReference type="SAM" id="SignalP"/>
    </source>
</evidence>
<feature type="active site" description="Proton acceptor" evidence="7">
    <location>
        <position position="63"/>
    </location>
</feature>
<reference evidence="12 13" key="1">
    <citation type="submission" date="2017-10" db="EMBL/GenBank/DDBJ databases">
        <title>Genomics of the genus Arcobacter.</title>
        <authorList>
            <person name="Perez-Cataluna A."/>
            <person name="Figueras M.J."/>
        </authorList>
    </citation>
    <scope>NUCLEOTIDE SEQUENCE [LARGE SCALE GENOMIC DNA]</scope>
    <source>
        <strain evidence="12 13">CECT 9230</strain>
    </source>
</reference>
<evidence type="ECO:0000256" key="6">
    <source>
        <dbReference type="ARBA" id="ARBA00023316"/>
    </source>
</evidence>
<feature type="active site" description="Acyl-ester intermediate" evidence="7">
    <location>
        <position position="60"/>
    </location>
</feature>
<dbReference type="Pfam" id="PF00768">
    <property type="entry name" value="Peptidase_S11"/>
    <property type="match status" value="1"/>
</dbReference>
<dbReference type="SUPFAM" id="SSF56601">
    <property type="entry name" value="beta-lactamase/transpeptidase-like"/>
    <property type="match status" value="1"/>
</dbReference>
<protein>
    <submittedName>
        <fullName evidence="12">Peptidase S11</fullName>
    </submittedName>
</protein>
<feature type="domain" description="Peptidase S11 D-alanyl-D-alanine carboxypeptidase A N-terminal" evidence="11">
    <location>
        <begin position="30"/>
        <end position="253"/>
    </location>
</feature>
<evidence type="ECO:0000256" key="9">
    <source>
        <dbReference type="RuleBase" id="RU004016"/>
    </source>
</evidence>
<dbReference type="GO" id="GO:0071555">
    <property type="term" value="P:cell wall organization"/>
    <property type="evidence" value="ECO:0007669"/>
    <property type="project" value="UniProtKB-KW"/>
</dbReference>
<evidence type="ECO:0000313" key="13">
    <source>
        <dbReference type="Proteomes" id="UP000252669"/>
    </source>
</evidence>
<evidence type="ECO:0000256" key="3">
    <source>
        <dbReference type="ARBA" id="ARBA00022801"/>
    </source>
</evidence>
<evidence type="ECO:0000259" key="11">
    <source>
        <dbReference type="Pfam" id="PF00768"/>
    </source>
</evidence>
<accession>A0A366MQJ3</accession>
<keyword evidence="6" id="KW-0961">Cell wall biogenesis/degradation</keyword>
<proteinExistence type="inferred from homology"/>
<feature type="chain" id="PRO_5016604814" evidence="10">
    <location>
        <begin position="20"/>
        <end position="270"/>
    </location>
</feature>
<evidence type="ECO:0000256" key="4">
    <source>
        <dbReference type="ARBA" id="ARBA00022960"/>
    </source>
</evidence>
<evidence type="ECO:0000256" key="5">
    <source>
        <dbReference type="ARBA" id="ARBA00022984"/>
    </source>
</evidence>
<dbReference type="PANTHER" id="PTHR21581:SF33">
    <property type="entry name" value="D-ALANYL-D-ALANINE CARBOXYPEPTIDASE DACB"/>
    <property type="match status" value="1"/>
</dbReference>
<name>A0A366MQJ3_9BACT</name>
<dbReference type="RefSeq" id="WP_113894807.1">
    <property type="nucleotide sequence ID" value="NZ_JANJGA010000014.1"/>
</dbReference>
<feature type="binding site" evidence="8">
    <location>
        <position position="223"/>
    </location>
    <ligand>
        <name>substrate</name>
    </ligand>
</feature>
<keyword evidence="5" id="KW-0573">Peptidoglycan synthesis</keyword>
<evidence type="ECO:0000256" key="1">
    <source>
        <dbReference type="ARBA" id="ARBA00007164"/>
    </source>
</evidence>
<keyword evidence="2 10" id="KW-0732">Signal</keyword>
<dbReference type="PRINTS" id="PR00725">
    <property type="entry name" value="DADACBPTASE1"/>
</dbReference>
<dbReference type="PANTHER" id="PTHR21581">
    <property type="entry name" value="D-ALANYL-D-ALANINE CARBOXYPEPTIDASE"/>
    <property type="match status" value="1"/>
</dbReference>
<dbReference type="GO" id="GO:0006508">
    <property type="term" value="P:proteolysis"/>
    <property type="evidence" value="ECO:0007669"/>
    <property type="project" value="InterPro"/>
</dbReference>
<dbReference type="GO" id="GO:0008360">
    <property type="term" value="P:regulation of cell shape"/>
    <property type="evidence" value="ECO:0007669"/>
    <property type="project" value="UniProtKB-KW"/>
</dbReference>
<keyword evidence="4" id="KW-0133">Cell shape</keyword>
<dbReference type="InterPro" id="IPR001967">
    <property type="entry name" value="Peptidase_S11_N"/>
</dbReference>
<organism evidence="12 13">
    <name type="scientific">Aliarcobacter vitoriensis</name>
    <dbReference type="NCBI Taxonomy" id="2011099"/>
    <lineage>
        <taxon>Bacteria</taxon>
        <taxon>Pseudomonadati</taxon>
        <taxon>Campylobacterota</taxon>
        <taxon>Epsilonproteobacteria</taxon>
        <taxon>Campylobacterales</taxon>
        <taxon>Arcobacteraceae</taxon>
        <taxon>Aliarcobacter</taxon>
    </lineage>
</organism>
<dbReference type="GO" id="GO:0009252">
    <property type="term" value="P:peptidoglycan biosynthetic process"/>
    <property type="evidence" value="ECO:0007669"/>
    <property type="project" value="UniProtKB-KW"/>
</dbReference>
<evidence type="ECO:0000256" key="8">
    <source>
        <dbReference type="PIRSR" id="PIRSR618044-2"/>
    </source>
</evidence>
<dbReference type="EMBL" id="PDKB01000014">
    <property type="protein sequence ID" value="RBQ28551.1"/>
    <property type="molecule type" value="Genomic_DNA"/>
</dbReference>
<comment type="similarity">
    <text evidence="1 9">Belongs to the peptidase S11 family.</text>
</comment>
<gene>
    <name evidence="12" type="ORF">CRU91_08550</name>
</gene>
<dbReference type="Proteomes" id="UP000252669">
    <property type="component" value="Unassembled WGS sequence"/>
</dbReference>
<feature type="signal peptide" evidence="10">
    <location>
        <begin position="1"/>
        <end position="19"/>
    </location>
</feature>
<evidence type="ECO:0000256" key="2">
    <source>
        <dbReference type="ARBA" id="ARBA00022729"/>
    </source>
</evidence>
<dbReference type="AlphaFoldDB" id="A0A366MQJ3"/>
<evidence type="ECO:0000313" key="12">
    <source>
        <dbReference type="EMBL" id="RBQ28551.1"/>
    </source>
</evidence>
<keyword evidence="3" id="KW-0378">Hydrolase</keyword>
<dbReference type="Gene3D" id="3.40.710.10">
    <property type="entry name" value="DD-peptidase/beta-lactamase superfamily"/>
    <property type="match status" value="1"/>
</dbReference>
<evidence type="ECO:0000256" key="7">
    <source>
        <dbReference type="PIRSR" id="PIRSR618044-1"/>
    </source>
</evidence>
<dbReference type="GO" id="GO:0009002">
    <property type="term" value="F:serine-type D-Ala-D-Ala carboxypeptidase activity"/>
    <property type="evidence" value="ECO:0007669"/>
    <property type="project" value="InterPro"/>
</dbReference>
<feature type="active site" evidence="7">
    <location>
        <position position="115"/>
    </location>
</feature>
<sequence>MRLSKLVLILLFAPILAFSYSDKQVFQQIQKDLDSIIVKDLNKKQLIFQKDANQKLSPASLTKIMTSIIAIESGKMDKVVTITKEMKNVEPTIMNFKVGEKFYLRDLVNAAMIKSANDAANAIAIYLGNGNKQKFVNMMNAKAKKLGMLNTNFQNPCGFDAPTHKSTASDLLKLTEYAIKNKTFNTIVKKENYTFQAINTKRTYKMHTSNKLLPKEKYMVGVKTGYTSKAGPCLIARAKDGKKDILLVMLNSQNRWENTKLALDTVLKNR</sequence>
<keyword evidence="13" id="KW-1185">Reference proteome</keyword>